<feature type="chain" id="PRO_5031456385" evidence="3">
    <location>
        <begin position="25"/>
        <end position="643"/>
    </location>
</feature>
<feature type="domain" description="DUF2207" evidence="4">
    <location>
        <begin position="28"/>
        <end position="215"/>
    </location>
</feature>
<reference evidence="6 7" key="1">
    <citation type="submission" date="2020-08" db="EMBL/GenBank/DDBJ databases">
        <title>Genomic Encyclopedia of Type Strains, Phase IV (KMG-IV): sequencing the most valuable type-strain genomes for metagenomic binning, comparative biology and taxonomic classification.</title>
        <authorList>
            <person name="Goeker M."/>
        </authorList>
    </citation>
    <scope>NUCLEOTIDE SEQUENCE [LARGE SCALE GENOMIC DNA]</scope>
    <source>
        <strain evidence="6 7">DSM 29853</strain>
    </source>
</reference>
<accession>A0A7W6J5G8</accession>
<feature type="domain" description="Predicted membrane protein YciQ-like C-terminal" evidence="5">
    <location>
        <begin position="454"/>
        <end position="567"/>
    </location>
</feature>
<keyword evidence="2" id="KW-0472">Membrane</keyword>
<organism evidence="6 7">
    <name type="scientific">Gellertiella hungarica</name>
    <dbReference type="NCBI Taxonomy" id="1572859"/>
    <lineage>
        <taxon>Bacteria</taxon>
        <taxon>Pseudomonadati</taxon>
        <taxon>Pseudomonadota</taxon>
        <taxon>Alphaproteobacteria</taxon>
        <taxon>Hyphomicrobiales</taxon>
        <taxon>Rhizobiaceae</taxon>
        <taxon>Gellertiella</taxon>
    </lineage>
</organism>
<feature type="transmembrane region" description="Helical" evidence="2">
    <location>
        <begin position="239"/>
        <end position="256"/>
    </location>
</feature>
<feature type="transmembrane region" description="Helical" evidence="2">
    <location>
        <begin position="482"/>
        <end position="506"/>
    </location>
</feature>
<dbReference type="Pfam" id="PF20990">
    <property type="entry name" value="DUF2207_C"/>
    <property type="match status" value="2"/>
</dbReference>
<evidence type="ECO:0000313" key="7">
    <source>
        <dbReference type="Proteomes" id="UP000528286"/>
    </source>
</evidence>
<proteinExistence type="predicted"/>
<keyword evidence="2" id="KW-1133">Transmembrane helix</keyword>
<sequence>MTARPMRLLLAAGLLAVSTMVARAEEVITRFHADIKVAASGEMDVTETIAVVSEGIDIRHGIFRDFPLTFRDRDGRIAHVDFTLEEVKRDGEAEPYHTEDIPGGIRIYAGSAETEVARGAHVYEIRYRTDRQIRYFDDHDELYWNVTGNGWLFPIRAATAHVEMPDAIPAGGVAFYTGPEGSTAQDARILKLDGATVDIATTGPLGAREGLSIVIAQKKGAIAAPTSARTGYWFLRDNLGAIIGWTGFAALFAYYFSSWARVGRDPPAGVMVPRWDPPGGLSPALINYVDNKGFSGQGWTAFSATALQLAVKGYVTLEDLDKAVTFRRTDKPLAGTLPKGEDVLLAAIEKAGGTYTVNKANGTSVQSLGNRFRSAIEGEHRNKYYIHNSGYVTGGVIASILILIGSFWFAHVSEDVVGLGFAMVFAATVGGGMISAFGRALTGGHSLFRKLLAVVAMGFVAFVGLIILSVIILAGMETVDGVGGMALISAAGAIVLLNILFFFLMGAPTPLGRQLMDGIEGFRTYMTLAEKDRMNLMGAPTMSPSHYETLLPYAVALGVEKPWSQNFERWLVTAAAAGAASAAYQPAWYSGHGFSSGRLTDFSSSMASTIASTLPQPKSSSSSGFSSGGFSGGGGGGGGGGGW</sequence>
<feature type="transmembrane region" description="Helical" evidence="2">
    <location>
        <begin position="451"/>
        <end position="476"/>
    </location>
</feature>
<feature type="compositionally biased region" description="Gly residues" evidence="1">
    <location>
        <begin position="626"/>
        <end position="643"/>
    </location>
</feature>
<comment type="caution">
    <text evidence="6">The sequence shown here is derived from an EMBL/GenBank/DDBJ whole genome shotgun (WGS) entry which is preliminary data.</text>
</comment>
<evidence type="ECO:0000313" key="6">
    <source>
        <dbReference type="EMBL" id="MBB4064367.1"/>
    </source>
</evidence>
<dbReference type="AlphaFoldDB" id="A0A7W6J5G8"/>
<protein>
    <submittedName>
        <fullName evidence="6">Putative membrane protein YgcG</fullName>
    </submittedName>
</protein>
<dbReference type="EMBL" id="JACIEZ010000002">
    <property type="protein sequence ID" value="MBB4064367.1"/>
    <property type="molecule type" value="Genomic_DNA"/>
</dbReference>
<name>A0A7W6J5G8_9HYPH</name>
<feature type="region of interest" description="Disordered" evidence="1">
    <location>
        <begin position="613"/>
        <end position="643"/>
    </location>
</feature>
<dbReference type="Pfam" id="PF09972">
    <property type="entry name" value="DUF2207"/>
    <property type="match status" value="1"/>
</dbReference>
<feature type="transmembrane region" description="Helical" evidence="2">
    <location>
        <begin position="416"/>
        <end position="439"/>
    </location>
</feature>
<keyword evidence="3" id="KW-0732">Signal</keyword>
<dbReference type="RefSeq" id="WP_183365592.1">
    <property type="nucleotide sequence ID" value="NZ_JACIEZ010000002.1"/>
</dbReference>
<feature type="transmembrane region" description="Helical" evidence="2">
    <location>
        <begin position="390"/>
        <end position="410"/>
    </location>
</feature>
<gene>
    <name evidence="6" type="ORF">GGR23_001544</name>
</gene>
<keyword evidence="2" id="KW-0812">Transmembrane</keyword>
<evidence type="ECO:0000256" key="2">
    <source>
        <dbReference type="SAM" id="Phobius"/>
    </source>
</evidence>
<dbReference type="InterPro" id="IPR048389">
    <property type="entry name" value="YciQ-like_C"/>
</dbReference>
<evidence type="ECO:0000256" key="1">
    <source>
        <dbReference type="SAM" id="MobiDB-lite"/>
    </source>
</evidence>
<dbReference type="InterPro" id="IPR018702">
    <property type="entry name" value="DUF2207"/>
</dbReference>
<evidence type="ECO:0000256" key="3">
    <source>
        <dbReference type="SAM" id="SignalP"/>
    </source>
</evidence>
<dbReference type="Proteomes" id="UP000528286">
    <property type="component" value="Unassembled WGS sequence"/>
</dbReference>
<evidence type="ECO:0000259" key="4">
    <source>
        <dbReference type="Pfam" id="PF09972"/>
    </source>
</evidence>
<evidence type="ECO:0000259" key="5">
    <source>
        <dbReference type="Pfam" id="PF20990"/>
    </source>
</evidence>
<feature type="signal peptide" evidence="3">
    <location>
        <begin position="1"/>
        <end position="24"/>
    </location>
</feature>
<feature type="domain" description="Predicted membrane protein YciQ-like C-terminal" evidence="5">
    <location>
        <begin position="276"/>
        <end position="433"/>
    </location>
</feature>
<keyword evidence="7" id="KW-1185">Reference proteome</keyword>